<reference evidence="1 2" key="1">
    <citation type="journal article" date="2018" name="Front. Plant Sci.">
        <title>Red Clover (Trifolium pratense) and Zigzag Clover (T. medium) - A Picture of Genomic Similarities and Differences.</title>
        <authorList>
            <person name="Dluhosova J."/>
            <person name="Istvanek J."/>
            <person name="Nedelnik J."/>
            <person name="Repkova J."/>
        </authorList>
    </citation>
    <scope>NUCLEOTIDE SEQUENCE [LARGE SCALE GENOMIC DNA]</scope>
    <source>
        <strain evidence="2">cv. 10/8</strain>
        <tissue evidence="1">Leaf</tissue>
    </source>
</reference>
<name>A0A392RCW8_9FABA</name>
<accession>A0A392RCW8</accession>
<protein>
    <submittedName>
        <fullName evidence="1">Crooked neck-like protein 1</fullName>
    </submittedName>
</protein>
<evidence type="ECO:0000313" key="2">
    <source>
        <dbReference type="Proteomes" id="UP000265520"/>
    </source>
</evidence>
<dbReference type="Proteomes" id="UP000265520">
    <property type="component" value="Unassembled WGS sequence"/>
</dbReference>
<proteinExistence type="predicted"/>
<comment type="caution">
    <text evidence="1">The sequence shown here is derived from an EMBL/GenBank/DDBJ whole genome shotgun (WGS) entry which is preliminary data.</text>
</comment>
<evidence type="ECO:0000313" key="1">
    <source>
        <dbReference type="EMBL" id="MCI33982.1"/>
    </source>
</evidence>
<dbReference type="EMBL" id="LXQA010209070">
    <property type="protein sequence ID" value="MCI33982.1"/>
    <property type="molecule type" value="Genomic_DNA"/>
</dbReference>
<keyword evidence="2" id="KW-1185">Reference proteome</keyword>
<organism evidence="1 2">
    <name type="scientific">Trifolium medium</name>
    <dbReference type="NCBI Taxonomy" id="97028"/>
    <lineage>
        <taxon>Eukaryota</taxon>
        <taxon>Viridiplantae</taxon>
        <taxon>Streptophyta</taxon>
        <taxon>Embryophyta</taxon>
        <taxon>Tracheophyta</taxon>
        <taxon>Spermatophyta</taxon>
        <taxon>Magnoliopsida</taxon>
        <taxon>eudicotyledons</taxon>
        <taxon>Gunneridae</taxon>
        <taxon>Pentapetalae</taxon>
        <taxon>rosids</taxon>
        <taxon>fabids</taxon>
        <taxon>Fabales</taxon>
        <taxon>Fabaceae</taxon>
        <taxon>Papilionoideae</taxon>
        <taxon>50 kb inversion clade</taxon>
        <taxon>NPAAA clade</taxon>
        <taxon>Hologalegina</taxon>
        <taxon>IRL clade</taxon>
        <taxon>Trifolieae</taxon>
        <taxon>Trifolium</taxon>
    </lineage>
</organism>
<dbReference type="AlphaFoldDB" id="A0A392RCW8"/>
<sequence>MEQQVGEILPPVQIQIIAHQAELDNYSLRKRQEHEDLIRQVGMNLRIWIKYARWKNLKDNSTAHVV</sequence>